<keyword evidence="3" id="KW-1185">Reference proteome</keyword>
<evidence type="ECO:0008006" key="4">
    <source>
        <dbReference type="Google" id="ProtNLM"/>
    </source>
</evidence>
<feature type="region of interest" description="Disordered" evidence="1">
    <location>
        <begin position="275"/>
        <end position="305"/>
    </location>
</feature>
<protein>
    <recommendedName>
        <fullName evidence="4">Uracil DNA glycosylase superfamily protein</fullName>
    </recommendedName>
</protein>
<evidence type="ECO:0000313" key="2">
    <source>
        <dbReference type="EMBL" id="GAA4714623.1"/>
    </source>
</evidence>
<dbReference type="InterPro" id="IPR036895">
    <property type="entry name" value="Uracil-DNA_glycosylase-like_sf"/>
</dbReference>
<accession>A0ABP8XW65</accession>
<gene>
    <name evidence="2" type="ORF">GCM10023198_42340</name>
</gene>
<dbReference type="SUPFAM" id="SSF52141">
    <property type="entry name" value="Uracil-DNA glycosylase-like"/>
    <property type="match status" value="1"/>
</dbReference>
<comment type="caution">
    <text evidence="2">The sequence shown here is derived from an EMBL/GenBank/DDBJ whole genome shotgun (WGS) entry which is preliminary data.</text>
</comment>
<evidence type="ECO:0000256" key="1">
    <source>
        <dbReference type="SAM" id="MobiDB-lite"/>
    </source>
</evidence>
<dbReference type="EMBL" id="BAABHM010000018">
    <property type="protein sequence ID" value="GAA4714623.1"/>
    <property type="molecule type" value="Genomic_DNA"/>
</dbReference>
<organism evidence="2 3">
    <name type="scientific">Promicromonospora umidemergens</name>
    <dbReference type="NCBI Taxonomy" id="629679"/>
    <lineage>
        <taxon>Bacteria</taxon>
        <taxon>Bacillati</taxon>
        <taxon>Actinomycetota</taxon>
        <taxon>Actinomycetes</taxon>
        <taxon>Micrococcales</taxon>
        <taxon>Promicromonosporaceae</taxon>
        <taxon>Promicromonospora</taxon>
    </lineage>
</organism>
<sequence length="387" mass="41847">MTSGHTPTADPTDAHEVPVDMRALDAEFRAGSGITERRFYKIFYSHIHPFPLLVLGLNPGGETDGSDLNASESFFENGEHDYVMFRHYGRQYSLAGPMHDLLSTTLGTSSEDEVRQVPATNVIFRRSRSSSALSVSPKVAAHESAPVLRKILQAVNPRAILLLGSGAHKLFVAEHCDTGTYSVNAPPPEIFTPNGLSDACIFRSAQARVTALDRTVPLLMVGHPSTYARRGRWQKVLPALAHEFRRVGVSPFEGIGTSPAAAIAPLVIIHDPSDGSQRDDLHGIGGATKASPRPDSLQEPVPGPAQRDVEPLVRVCAALGLTLEDPAAAWRGYGKVVRLEGDRRIYINQTNADVRASAREVAAWQGAGLGTARPDNEKYLRVMLDGI</sequence>
<name>A0ABP8XW65_9MICO</name>
<evidence type="ECO:0000313" key="3">
    <source>
        <dbReference type="Proteomes" id="UP001500843"/>
    </source>
</evidence>
<proteinExistence type="predicted"/>
<dbReference type="Proteomes" id="UP001500843">
    <property type="component" value="Unassembled WGS sequence"/>
</dbReference>
<dbReference type="RefSeq" id="WP_253873690.1">
    <property type="nucleotide sequence ID" value="NZ_BAABHM010000018.1"/>
</dbReference>
<reference evidence="3" key="1">
    <citation type="journal article" date="2019" name="Int. J. Syst. Evol. Microbiol.">
        <title>The Global Catalogue of Microorganisms (GCM) 10K type strain sequencing project: providing services to taxonomists for standard genome sequencing and annotation.</title>
        <authorList>
            <consortium name="The Broad Institute Genomics Platform"/>
            <consortium name="The Broad Institute Genome Sequencing Center for Infectious Disease"/>
            <person name="Wu L."/>
            <person name="Ma J."/>
        </authorList>
    </citation>
    <scope>NUCLEOTIDE SEQUENCE [LARGE SCALE GENOMIC DNA]</scope>
    <source>
        <strain evidence="3">JCM 17975</strain>
    </source>
</reference>